<evidence type="ECO:0000313" key="7">
    <source>
        <dbReference type="EMBL" id="CAD7409006.1"/>
    </source>
</evidence>
<feature type="domain" description="Glycoside hydrolase family 31 TIM barrel" evidence="5">
    <location>
        <begin position="102"/>
        <end position="186"/>
    </location>
</feature>
<dbReference type="Pfam" id="PF01055">
    <property type="entry name" value="Glyco_hydro_31_2nd"/>
    <property type="match status" value="1"/>
</dbReference>
<organism evidence="7">
    <name type="scientific">Timema poppense</name>
    <name type="common">Walking stick</name>
    <dbReference type="NCBI Taxonomy" id="170557"/>
    <lineage>
        <taxon>Eukaryota</taxon>
        <taxon>Metazoa</taxon>
        <taxon>Ecdysozoa</taxon>
        <taxon>Arthropoda</taxon>
        <taxon>Hexapoda</taxon>
        <taxon>Insecta</taxon>
        <taxon>Pterygota</taxon>
        <taxon>Neoptera</taxon>
        <taxon>Polyneoptera</taxon>
        <taxon>Phasmatodea</taxon>
        <taxon>Timematodea</taxon>
        <taxon>Timematoidea</taxon>
        <taxon>Timematidae</taxon>
        <taxon>Timema</taxon>
    </lineage>
</organism>
<dbReference type="SUPFAM" id="SSF51445">
    <property type="entry name" value="(Trans)glycosidases"/>
    <property type="match status" value="1"/>
</dbReference>
<evidence type="ECO:0000259" key="5">
    <source>
        <dbReference type="Pfam" id="PF01055"/>
    </source>
</evidence>
<sequence length="288" mass="32663">MGGAVDFSKTEAVDWWVERLRNVSKENGIDSFKFDAGETSWLPQLPVLNVSEGMNPIGYTSKYMRAVSEFGPFVEVHCAQRTQDLPVFVRMIDKDSKWGFNNGLRTLVTTLLQMNTVGYTFVLPDMIGGNAYGSDLAMKELFIRWLQANTFMPALQFSIVPWDYDNETVEIAKKFTALHYQYSDLIIELARNSSEYGSPINPPIWWVDPDDSDAQARGHELNVSEYLLGESILVAPVMEEGATSRDIYLPGGTWRDELHPDQDPIQGRTWLRDFPAALDELPYFTKIG</sequence>
<dbReference type="InterPro" id="IPR048395">
    <property type="entry name" value="Glyco_hydro_31_C"/>
</dbReference>
<name>A0A7R9D6F6_TIMPO</name>
<dbReference type="Gene3D" id="2.60.40.1180">
    <property type="entry name" value="Golgi alpha-mannosidase II"/>
    <property type="match status" value="1"/>
</dbReference>
<reference evidence="7" key="1">
    <citation type="submission" date="2020-11" db="EMBL/GenBank/DDBJ databases">
        <authorList>
            <person name="Tran Van P."/>
        </authorList>
    </citation>
    <scope>NUCLEOTIDE SEQUENCE</scope>
</reference>
<evidence type="ECO:0000256" key="4">
    <source>
        <dbReference type="RuleBase" id="RU361185"/>
    </source>
</evidence>
<dbReference type="Pfam" id="PF21365">
    <property type="entry name" value="Glyco_hydro_31_3rd"/>
    <property type="match status" value="1"/>
</dbReference>
<dbReference type="GO" id="GO:0005975">
    <property type="term" value="P:carbohydrate metabolic process"/>
    <property type="evidence" value="ECO:0007669"/>
    <property type="project" value="InterPro"/>
</dbReference>
<dbReference type="PANTHER" id="PTHR43053:SF4">
    <property type="entry name" value="MYOGENESIS-REGULATING GLYCOSIDASE"/>
    <property type="match status" value="1"/>
</dbReference>
<protein>
    <submittedName>
        <fullName evidence="7">Uncharacterized protein</fullName>
    </submittedName>
</protein>
<dbReference type="InterPro" id="IPR013780">
    <property type="entry name" value="Glyco_hydro_b"/>
</dbReference>
<accession>A0A7R9D6F6</accession>
<dbReference type="InterPro" id="IPR000322">
    <property type="entry name" value="Glyco_hydro_31_TIM"/>
</dbReference>
<dbReference type="PANTHER" id="PTHR43053">
    <property type="entry name" value="GLYCOSIDASE FAMILY 31"/>
    <property type="match status" value="1"/>
</dbReference>
<dbReference type="Gene3D" id="3.20.20.80">
    <property type="entry name" value="Glycosidases"/>
    <property type="match status" value="1"/>
</dbReference>
<gene>
    <name evidence="7" type="ORF">TPSB3V08_LOCUS6631</name>
</gene>
<dbReference type="AlphaFoldDB" id="A0A7R9D6F6"/>
<keyword evidence="3 4" id="KW-0326">Glycosidase</keyword>
<keyword evidence="2 4" id="KW-0378">Hydrolase</keyword>
<dbReference type="SUPFAM" id="SSF51011">
    <property type="entry name" value="Glycosyl hydrolase domain"/>
    <property type="match status" value="1"/>
</dbReference>
<dbReference type="CDD" id="cd06592">
    <property type="entry name" value="GH31_NET37"/>
    <property type="match status" value="1"/>
</dbReference>
<evidence type="ECO:0000256" key="3">
    <source>
        <dbReference type="ARBA" id="ARBA00023295"/>
    </source>
</evidence>
<dbReference type="InterPro" id="IPR050985">
    <property type="entry name" value="Alpha-glycosidase_related"/>
</dbReference>
<proteinExistence type="inferred from homology"/>
<evidence type="ECO:0000256" key="1">
    <source>
        <dbReference type="ARBA" id="ARBA00007806"/>
    </source>
</evidence>
<dbReference type="InterPro" id="IPR017853">
    <property type="entry name" value="GH"/>
</dbReference>
<evidence type="ECO:0000256" key="2">
    <source>
        <dbReference type="ARBA" id="ARBA00022801"/>
    </source>
</evidence>
<feature type="domain" description="Glycosyl hydrolase family 31 C-terminal" evidence="6">
    <location>
        <begin position="197"/>
        <end position="288"/>
    </location>
</feature>
<comment type="similarity">
    <text evidence="1 4">Belongs to the glycosyl hydrolase 31 family.</text>
</comment>
<evidence type="ECO:0000259" key="6">
    <source>
        <dbReference type="Pfam" id="PF21365"/>
    </source>
</evidence>
<dbReference type="EMBL" id="OD003958">
    <property type="protein sequence ID" value="CAD7409006.1"/>
    <property type="molecule type" value="Genomic_DNA"/>
</dbReference>
<dbReference type="GO" id="GO:0004553">
    <property type="term" value="F:hydrolase activity, hydrolyzing O-glycosyl compounds"/>
    <property type="evidence" value="ECO:0007669"/>
    <property type="project" value="InterPro"/>
</dbReference>